<dbReference type="InterPro" id="IPR015943">
    <property type="entry name" value="WD40/YVTN_repeat-like_dom_sf"/>
</dbReference>
<keyword evidence="15" id="KW-1185">Reference proteome</keyword>
<feature type="region of interest" description="Disordered" evidence="13">
    <location>
        <begin position="1"/>
        <end position="28"/>
    </location>
</feature>
<sequence length="756" mass="83408">MSTSKPKKSNFLSTGNSQAGSRKGNVGASVIKSKYGGSTVYASTKSRSNLIGSASRKGLGGAGDKTTSSKPPVTVLDEAGNDVTPVPLIQTDPAFLGKKQSNVLADSSAGTPTDLMSQASIYQTANATASTFGGGPFSRSVFSASQGTANESIMGEDMADHSQDVSQSWDIKVKREDVKEVLLEDDLEKIVDLTLTETATIWLLDMPTVCVSNEADEAKSIQEKNEKYLQLQKNKVGNDQYMERGMNTFNEPPKVKVVQTTKITHSEVGVNATTWDMYDTFEALEKEKKEKEEKEEGEGTISRPASPVAKEETTPAVEGEAVPAPVAREESRATIASSMAGSESVFASKETGVSSIPSELSAVEEDRIMKSENLLRDLFIMERVVNLNTYQSRQALYRGYPVLTELEKEMSANQQLSVSDMGPNFDRLWSYQCPLTKGRNVSSMSWNKLNPYVFEINVGKTLLYFSDQKSGLVCCWSLKNPEYPERIYTCKEGVTTVGMYDGGVAIYNVKSTEDEAMIDSLQSPGKHTAPVWQIQWIEKERGSGEEVSEKLISISTDGRVTQWSIRKGFESYGEVLFHTSVDIMNRLCLNSLIINKKTDVFINLGTCFRFGYFFSLYKRSLGYLAGTEEGHIHKCSCSYNEQYLDSFVGHTGPVYRVKWSPDDPDVFLSCSADWSVRLWHQERFSPVLTFLSSTKPVYDVAWSPKSATVFACVTENSVEVWDLNMSTLDPLIKSNPTSGAKQTTVSFSRNSDDIGD</sequence>
<comment type="subcellular location">
    <subcellularLocation>
        <location evidence="1">Cytoplasm</location>
        <location evidence="1">Cytoskeleton</location>
        <location evidence="1">Flagellum axoneme</location>
    </subcellularLocation>
    <subcellularLocation>
        <location evidence="9">Dynein axonemal particle</location>
    </subcellularLocation>
</comment>
<keyword evidence="7" id="KW-0206">Cytoskeleton</keyword>
<feature type="region of interest" description="Disordered" evidence="13">
    <location>
        <begin position="734"/>
        <end position="756"/>
    </location>
</feature>
<evidence type="ECO:0000256" key="6">
    <source>
        <dbReference type="ARBA" id="ARBA00023069"/>
    </source>
</evidence>
<dbReference type="InterPro" id="IPR001680">
    <property type="entry name" value="WD40_rpt"/>
</dbReference>
<protein>
    <recommendedName>
        <fullName evidence="10">Dynein axonemal intermediate chain 4</fullName>
    </recommendedName>
    <alternativeName>
        <fullName evidence="11">WD repeat-containing protein 78</fullName>
    </alternativeName>
</protein>
<dbReference type="Proteomes" id="UP000596742">
    <property type="component" value="Unassembled WGS sequence"/>
</dbReference>
<dbReference type="EMBL" id="UYJE01009485">
    <property type="protein sequence ID" value="VDI73907.1"/>
    <property type="molecule type" value="Genomic_DNA"/>
</dbReference>
<evidence type="ECO:0000256" key="2">
    <source>
        <dbReference type="ARBA" id="ARBA00022490"/>
    </source>
</evidence>
<keyword evidence="8" id="KW-0966">Cell projection</keyword>
<evidence type="ECO:0000256" key="3">
    <source>
        <dbReference type="ARBA" id="ARBA00022574"/>
    </source>
</evidence>
<dbReference type="PANTHER" id="PTHR12442:SF12">
    <property type="entry name" value="DYNEIN AXONEMAL INTERMEDIATE CHAIN 4"/>
    <property type="match status" value="1"/>
</dbReference>
<evidence type="ECO:0000256" key="11">
    <source>
        <dbReference type="ARBA" id="ARBA00041557"/>
    </source>
</evidence>
<dbReference type="SMART" id="SM00320">
    <property type="entry name" value="WD40"/>
    <property type="match status" value="3"/>
</dbReference>
<evidence type="ECO:0000256" key="5">
    <source>
        <dbReference type="ARBA" id="ARBA00022846"/>
    </source>
</evidence>
<evidence type="ECO:0000256" key="13">
    <source>
        <dbReference type="SAM" id="MobiDB-lite"/>
    </source>
</evidence>
<dbReference type="PROSITE" id="PS50082">
    <property type="entry name" value="WD_REPEATS_2"/>
    <property type="match status" value="2"/>
</dbReference>
<dbReference type="GO" id="GO:0045504">
    <property type="term" value="F:dynein heavy chain binding"/>
    <property type="evidence" value="ECO:0007669"/>
    <property type="project" value="TreeGrafter"/>
</dbReference>
<keyword evidence="4" id="KW-0677">Repeat</keyword>
<keyword evidence="3 12" id="KW-0853">WD repeat</keyword>
<evidence type="ECO:0000256" key="4">
    <source>
        <dbReference type="ARBA" id="ARBA00022737"/>
    </source>
</evidence>
<feature type="repeat" description="WD" evidence="12">
    <location>
        <begin position="647"/>
        <end position="689"/>
    </location>
</feature>
<evidence type="ECO:0000313" key="14">
    <source>
        <dbReference type="EMBL" id="VDI73907.1"/>
    </source>
</evidence>
<feature type="repeat" description="WD" evidence="12">
    <location>
        <begin position="690"/>
        <end position="724"/>
    </location>
</feature>
<gene>
    <name evidence="14" type="ORF">MGAL_10B011448</name>
</gene>
<evidence type="ECO:0000256" key="12">
    <source>
        <dbReference type="PROSITE-ProRule" id="PRU00221"/>
    </source>
</evidence>
<dbReference type="GO" id="GO:0120293">
    <property type="term" value="C:dynein axonemal particle"/>
    <property type="evidence" value="ECO:0007669"/>
    <property type="project" value="UniProtKB-SubCell"/>
</dbReference>
<dbReference type="PANTHER" id="PTHR12442">
    <property type="entry name" value="DYNEIN INTERMEDIATE CHAIN"/>
    <property type="match status" value="1"/>
</dbReference>
<dbReference type="OrthoDB" id="10259804at2759"/>
<dbReference type="GO" id="GO:0003341">
    <property type="term" value="P:cilium movement"/>
    <property type="evidence" value="ECO:0007669"/>
    <property type="project" value="TreeGrafter"/>
</dbReference>
<feature type="compositionally biased region" description="Polar residues" evidence="13">
    <location>
        <begin position="734"/>
        <end position="749"/>
    </location>
</feature>
<evidence type="ECO:0000256" key="9">
    <source>
        <dbReference type="ARBA" id="ARBA00024190"/>
    </source>
</evidence>
<keyword evidence="6" id="KW-0969">Cilium</keyword>
<proteinExistence type="predicted"/>
<evidence type="ECO:0000256" key="7">
    <source>
        <dbReference type="ARBA" id="ARBA00023212"/>
    </source>
</evidence>
<dbReference type="GO" id="GO:0045503">
    <property type="term" value="F:dynein light chain binding"/>
    <property type="evidence" value="ECO:0007669"/>
    <property type="project" value="TreeGrafter"/>
</dbReference>
<keyword evidence="2" id="KW-0963">Cytoplasm</keyword>
<feature type="region of interest" description="Disordered" evidence="13">
    <location>
        <begin position="51"/>
        <end position="79"/>
    </location>
</feature>
<keyword evidence="5" id="KW-0282">Flagellum</keyword>
<comment type="caution">
    <text evidence="14">The sequence shown here is derived from an EMBL/GenBank/DDBJ whole genome shotgun (WGS) entry which is preliminary data.</text>
</comment>
<evidence type="ECO:0000313" key="15">
    <source>
        <dbReference type="Proteomes" id="UP000596742"/>
    </source>
</evidence>
<evidence type="ECO:0000256" key="1">
    <source>
        <dbReference type="ARBA" id="ARBA00004611"/>
    </source>
</evidence>
<dbReference type="SUPFAM" id="SSF50978">
    <property type="entry name" value="WD40 repeat-like"/>
    <property type="match status" value="1"/>
</dbReference>
<dbReference type="GO" id="GO:0005858">
    <property type="term" value="C:axonemal dynein complex"/>
    <property type="evidence" value="ECO:0007669"/>
    <property type="project" value="TreeGrafter"/>
</dbReference>
<organism evidence="14 15">
    <name type="scientific">Mytilus galloprovincialis</name>
    <name type="common">Mediterranean mussel</name>
    <dbReference type="NCBI Taxonomy" id="29158"/>
    <lineage>
        <taxon>Eukaryota</taxon>
        <taxon>Metazoa</taxon>
        <taxon>Spiralia</taxon>
        <taxon>Lophotrochozoa</taxon>
        <taxon>Mollusca</taxon>
        <taxon>Bivalvia</taxon>
        <taxon>Autobranchia</taxon>
        <taxon>Pteriomorphia</taxon>
        <taxon>Mytilida</taxon>
        <taxon>Mytiloidea</taxon>
        <taxon>Mytilidae</taxon>
        <taxon>Mytilinae</taxon>
        <taxon>Mytilus</taxon>
    </lineage>
</organism>
<dbReference type="AlphaFoldDB" id="A0A8B6H5P5"/>
<feature type="region of interest" description="Disordered" evidence="13">
    <location>
        <begin position="287"/>
        <end position="320"/>
    </location>
</feature>
<dbReference type="InterPro" id="IPR050687">
    <property type="entry name" value="Dynein_IC"/>
</dbReference>
<dbReference type="Gene3D" id="2.130.10.10">
    <property type="entry name" value="YVTN repeat-like/Quinoprotein amine dehydrogenase"/>
    <property type="match status" value="1"/>
</dbReference>
<accession>A0A8B6H5P5</accession>
<dbReference type="InterPro" id="IPR036322">
    <property type="entry name" value="WD40_repeat_dom_sf"/>
</dbReference>
<feature type="compositionally biased region" description="Polar residues" evidence="13">
    <location>
        <begin position="9"/>
        <end position="20"/>
    </location>
</feature>
<evidence type="ECO:0000256" key="8">
    <source>
        <dbReference type="ARBA" id="ARBA00023273"/>
    </source>
</evidence>
<dbReference type="PROSITE" id="PS50294">
    <property type="entry name" value="WD_REPEATS_REGION"/>
    <property type="match status" value="1"/>
</dbReference>
<evidence type="ECO:0000256" key="10">
    <source>
        <dbReference type="ARBA" id="ARBA00040002"/>
    </source>
</evidence>
<reference evidence="14" key="1">
    <citation type="submission" date="2018-11" db="EMBL/GenBank/DDBJ databases">
        <authorList>
            <person name="Alioto T."/>
            <person name="Alioto T."/>
        </authorList>
    </citation>
    <scope>NUCLEOTIDE SEQUENCE</scope>
</reference>
<dbReference type="Pfam" id="PF00400">
    <property type="entry name" value="WD40"/>
    <property type="match status" value="2"/>
</dbReference>
<name>A0A8B6H5P5_MYTGA</name>